<dbReference type="SUPFAM" id="SSF54373">
    <property type="entry name" value="FAD-linked reductases, C-terminal domain"/>
    <property type="match status" value="1"/>
</dbReference>
<dbReference type="GO" id="GO:0009228">
    <property type="term" value="P:thiamine biosynthetic process"/>
    <property type="evidence" value="ECO:0007669"/>
    <property type="project" value="UniProtKB-KW"/>
</dbReference>
<dbReference type="AlphaFoldDB" id="A0A5R9GMT2"/>
<evidence type="ECO:0000313" key="6">
    <source>
        <dbReference type="Proteomes" id="UP000306585"/>
    </source>
</evidence>
<evidence type="ECO:0000313" key="5">
    <source>
        <dbReference type="EMBL" id="TLS67676.1"/>
    </source>
</evidence>
<protein>
    <submittedName>
        <fullName evidence="5">Glycine oxidase ThiO</fullName>
        <ecNumber evidence="5">1.4.3.19</ecNumber>
    </submittedName>
</protein>
<evidence type="ECO:0000259" key="4">
    <source>
        <dbReference type="Pfam" id="PF01266"/>
    </source>
</evidence>
<organism evidence="5 6">
    <name type="scientific">Mariprofundus erugo</name>
    <dbReference type="NCBI Taxonomy" id="2528639"/>
    <lineage>
        <taxon>Bacteria</taxon>
        <taxon>Pseudomonadati</taxon>
        <taxon>Pseudomonadota</taxon>
        <taxon>Candidatius Mariprofundia</taxon>
        <taxon>Mariprofundales</taxon>
        <taxon>Mariprofundaceae</taxon>
        <taxon>Mariprofundus</taxon>
    </lineage>
</organism>
<reference evidence="5 6" key="1">
    <citation type="journal article" date="2019" name="Appl. Environ. Microbiol.">
        <title>Environmental Evidence and Genomic Insight of Iron-oxidizing Bacteria Preference Towards More Corrosion Resistant Stainless Steel at Higher Salinities.</title>
        <authorList>
            <person name="Garrison C.E."/>
            <person name="Price K.A."/>
            <person name="Field E.K."/>
        </authorList>
    </citation>
    <scope>NUCLEOTIDE SEQUENCE [LARGE SCALE GENOMIC DNA]</scope>
    <source>
        <strain evidence="5 6">P3</strain>
    </source>
</reference>
<comment type="caution">
    <text evidence="5">The sequence shown here is derived from an EMBL/GenBank/DDBJ whole genome shotgun (WGS) entry which is preliminary data.</text>
</comment>
<dbReference type="Pfam" id="PF01266">
    <property type="entry name" value="DAO"/>
    <property type="match status" value="1"/>
</dbReference>
<dbReference type="InterPro" id="IPR036188">
    <property type="entry name" value="FAD/NAD-bd_sf"/>
</dbReference>
<keyword evidence="6" id="KW-1185">Reference proteome</keyword>
<dbReference type="InterPro" id="IPR006076">
    <property type="entry name" value="FAD-dep_OxRdtase"/>
</dbReference>
<dbReference type="GO" id="GO:0043799">
    <property type="term" value="F:glycine oxidase activity"/>
    <property type="evidence" value="ECO:0007669"/>
    <property type="project" value="UniProtKB-EC"/>
</dbReference>
<dbReference type="Proteomes" id="UP000306585">
    <property type="component" value="Unassembled WGS sequence"/>
</dbReference>
<evidence type="ECO:0000256" key="2">
    <source>
        <dbReference type="ARBA" id="ARBA00022977"/>
    </source>
</evidence>
<name>A0A5R9GMT2_9PROT</name>
<keyword evidence="3 5" id="KW-0560">Oxidoreductase</keyword>
<dbReference type="UniPathway" id="UPA00060"/>
<dbReference type="SUPFAM" id="SSF51905">
    <property type="entry name" value="FAD/NAD(P)-binding domain"/>
    <property type="match status" value="1"/>
</dbReference>
<dbReference type="EMBL" id="VBRY01000005">
    <property type="protein sequence ID" value="TLS67676.1"/>
    <property type="molecule type" value="Genomic_DNA"/>
</dbReference>
<evidence type="ECO:0000256" key="3">
    <source>
        <dbReference type="ARBA" id="ARBA00023002"/>
    </source>
</evidence>
<dbReference type="EC" id="1.4.3.19" evidence="5"/>
<gene>
    <name evidence="5" type="primary">thiO</name>
    <name evidence="5" type="ORF">FEF65_06620</name>
</gene>
<dbReference type="GO" id="GO:0050660">
    <property type="term" value="F:flavin adenine dinucleotide binding"/>
    <property type="evidence" value="ECO:0007669"/>
    <property type="project" value="InterPro"/>
</dbReference>
<accession>A0A5R9GMT2</accession>
<sequence length="378" mass="41189">MRVAVIGGGVVGCLTALYLHRLGAKPVVIERGRTGQESSWAGAGILCPIHPWLYPDSLSHFVDYSLNLYPALNRDLYHLTGMSIQWRKSGLMIPLFSDDRVNHQAQAIAWSQQFGWQLDLLNRQQAVDAEPTLSPEVDGALLWPEVGQVRNPRLLQAARKALELSGVEIREMCEVTSLLEAGGRATGLMLADGSSIEADAVLLAAGSWSGELAEQWGISLPVEPVKGQIVLLKDTPGKLAHIVKHDDAYLVPRVDGHILIGASMERVGFSKGNTEPVVNRLLEATWRMAPGLKDAEIVEQWMGFRPGTPDGLPYLGPVNGRPGLWVATGHYRNGVVLAPGTAELMSRWMMGEEPAVDVTGFRIDRPVYESAAVGFPDR</sequence>
<dbReference type="InterPro" id="IPR012727">
    <property type="entry name" value="Gly_oxidase_ThiO"/>
</dbReference>
<dbReference type="PANTHER" id="PTHR13847:SF289">
    <property type="entry name" value="GLYCINE OXIDASE"/>
    <property type="match status" value="1"/>
</dbReference>
<evidence type="ECO:0000256" key="1">
    <source>
        <dbReference type="ARBA" id="ARBA00004948"/>
    </source>
</evidence>
<dbReference type="Gene3D" id="3.50.50.60">
    <property type="entry name" value="FAD/NAD(P)-binding domain"/>
    <property type="match status" value="1"/>
</dbReference>
<feature type="domain" description="FAD dependent oxidoreductase" evidence="4">
    <location>
        <begin position="2"/>
        <end position="348"/>
    </location>
</feature>
<dbReference type="GO" id="GO:0005737">
    <property type="term" value="C:cytoplasm"/>
    <property type="evidence" value="ECO:0007669"/>
    <property type="project" value="TreeGrafter"/>
</dbReference>
<dbReference type="Gene3D" id="3.30.9.10">
    <property type="entry name" value="D-Amino Acid Oxidase, subunit A, domain 2"/>
    <property type="match status" value="1"/>
</dbReference>
<dbReference type="GO" id="GO:0009229">
    <property type="term" value="P:thiamine diphosphate biosynthetic process"/>
    <property type="evidence" value="ECO:0007669"/>
    <property type="project" value="UniProtKB-UniPathway"/>
</dbReference>
<comment type="pathway">
    <text evidence="1">Cofactor biosynthesis; thiamine diphosphate biosynthesis.</text>
</comment>
<dbReference type="NCBIfam" id="TIGR02352">
    <property type="entry name" value="thiamin_ThiO"/>
    <property type="match status" value="1"/>
</dbReference>
<proteinExistence type="predicted"/>
<dbReference type="PANTHER" id="PTHR13847">
    <property type="entry name" value="SARCOSINE DEHYDROGENASE-RELATED"/>
    <property type="match status" value="1"/>
</dbReference>
<keyword evidence="2" id="KW-0784">Thiamine biosynthesis</keyword>